<dbReference type="Pfam" id="PF07883">
    <property type="entry name" value="Cupin_2"/>
    <property type="match status" value="1"/>
</dbReference>
<dbReference type="PANTHER" id="PTHR43280">
    <property type="entry name" value="ARAC-FAMILY TRANSCRIPTIONAL REGULATOR"/>
    <property type="match status" value="1"/>
</dbReference>
<dbReference type="InterPro" id="IPR020449">
    <property type="entry name" value="Tscrpt_reg_AraC-type_HTH"/>
</dbReference>
<keyword evidence="1" id="KW-0805">Transcription regulation</keyword>
<dbReference type="PANTHER" id="PTHR43280:SF28">
    <property type="entry name" value="HTH-TYPE TRANSCRIPTIONAL ACTIVATOR RHAS"/>
    <property type="match status" value="1"/>
</dbReference>
<name>A0A1G5LBN4_9BACL</name>
<evidence type="ECO:0000313" key="5">
    <source>
        <dbReference type="EMBL" id="SCZ09670.1"/>
    </source>
</evidence>
<dbReference type="InterPro" id="IPR009057">
    <property type="entry name" value="Homeodomain-like_sf"/>
</dbReference>
<dbReference type="InterPro" id="IPR014710">
    <property type="entry name" value="RmlC-like_jellyroll"/>
</dbReference>
<evidence type="ECO:0000313" key="6">
    <source>
        <dbReference type="Proteomes" id="UP000198538"/>
    </source>
</evidence>
<dbReference type="AlphaFoldDB" id="A0A1G5LBN4"/>
<sequence>MEREHLREDRIHGNAMYPVSVYPDIQQLNGDSILDCHWHDEMEFTMVTQGSAVFQIDMNRVEVKAGEAVFIHRGEIHAGYLMGDEPCIFSSIVFHSDLLGSHTFDAVQEKFIGPILRKSIQLPYHITADEAWGSEVLAYLKRIFADHASGTDTCEISTKAYLYLMLARMFEQRKVLPLKSSVNGGTPDKMERLKLVLSYIHKHYPEPLKLKDLADEANMSEGHFCRFFKKLVQKSPVDYINYYRVQQACAQLENTDHKIVDIAMDVGFEHLSYFITTFKKHKNTTPSQYRKIFSENMTLVPVTFTETLLV</sequence>
<dbReference type="EMBL" id="FMVM01000022">
    <property type="protein sequence ID" value="SCZ09670.1"/>
    <property type="molecule type" value="Genomic_DNA"/>
</dbReference>
<dbReference type="SUPFAM" id="SSF51215">
    <property type="entry name" value="Regulatory protein AraC"/>
    <property type="match status" value="1"/>
</dbReference>
<evidence type="ECO:0000259" key="4">
    <source>
        <dbReference type="PROSITE" id="PS01124"/>
    </source>
</evidence>
<keyword evidence="6" id="KW-1185">Reference proteome</keyword>
<dbReference type="InterPro" id="IPR018060">
    <property type="entry name" value="HTH_AraC"/>
</dbReference>
<dbReference type="CDD" id="cd02208">
    <property type="entry name" value="cupin_RmlC-like"/>
    <property type="match status" value="1"/>
</dbReference>
<evidence type="ECO:0000256" key="1">
    <source>
        <dbReference type="ARBA" id="ARBA00023015"/>
    </source>
</evidence>
<proteinExistence type="predicted"/>
<dbReference type="SMART" id="SM00342">
    <property type="entry name" value="HTH_ARAC"/>
    <property type="match status" value="1"/>
</dbReference>
<dbReference type="PROSITE" id="PS00041">
    <property type="entry name" value="HTH_ARAC_FAMILY_1"/>
    <property type="match status" value="1"/>
</dbReference>
<dbReference type="InterPro" id="IPR013096">
    <property type="entry name" value="Cupin_2"/>
</dbReference>
<dbReference type="Gene3D" id="2.60.120.10">
    <property type="entry name" value="Jelly Rolls"/>
    <property type="match status" value="1"/>
</dbReference>
<evidence type="ECO:0000256" key="2">
    <source>
        <dbReference type="ARBA" id="ARBA00023125"/>
    </source>
</evidence>
<dbReference type="Pfam" id="PF12833">
    <property type="entry name" value="HTH_18"/>
    <property type="match status" value="1"/>
</dbReference>
<protein>
    <submittedName>
        <fullName evidence="5">AraC-type DNA-binding protein</fullName>
    </submittedName>
</protein>
<dbReference type="GO" id="GO:0043565">
    <property type="term" value="F:sequence-specific DNA binding"/>
    <property type="evidence" value="ECO:0007669"/>
    <property type="project" value="InterPro"/>
</dbReference>
<dbReference type="PRINTS" id="PR00032">
    <property type="entry name" value="HTHARAC"/>
</dbReference>
<dbReference type="Gene3D" id="1.10.10.60">
    <property type="entry name" value="Homeodomain-like"/>
    <property type="match status" value="2"/>
</dbReference>
<reference evidence="6" key="1">
    <citation type="submission" date="2016-10" db="EMBL/GenBank/DDBJ databases">
        <authorList>
            <person name="Varghese N."/>
            <person name="Submissions S."/>
        </authorList>
    </citation>
    <scope>NUCLEOTIDE SEQUENCE [LARGE SCALE GENOMIC DNA]</scope>
    <source>
        <strain evidence="6">BL9</strain>
    </source>
</reference>
<dbReference type="PROSITE" id="PS01124">
    <property type="entry name" value="HTH_ARAC_FAMILY_2"/>
    <property type="match status" value="1"/>
</dbReference>
<keyword evidence="3" id="KW-0804">Transcription</keyword>
<feature type="domain" description="HTH araC/xylS-type" evidence="4">
    <location>
        <begin position="194"/>
        <end position="292"/>
    </location>
</feature>
<accession>A0A1G5LBN4</accession>
<dbReference type="InterPro" id="IPR018062">
    <property type="entry name" value="HTH_AraC-typ_CS"/>
</dbReference>
<dbReference type="SUPFAM" id="SSF46689">
    <property type="entry name" value="Homeodomain-like"/>
    <property type="match status" value="2"/>
</dbReference>
<keyword evidence="2 5" id="KW-0238">DNA-binding</keyword>
<dbReference type="GO" id="GO:0003700">
    <property type="term" value="F:DNA-binding transcription factor activity"/>
    <property type="evidence" value="ECO:0007669"/>
    <property type="project" value="InterPro"/>
</dbReference>
<dbReference type="InterPro" id="IPR037923">
    <property type="entry name" value="HTH-like"/>
</dbReference>
<dbReference type="Proteomes" id="UP000198538">
    <property type="component" value="Unassembled WGS sequence"/>
</dbReference>
<evidence type="ECO:0000256" key="3">
    <source>
        <dbReference type="ARBA" id="ARBA00023163"/>
    </source>
</evidence>
<dbReference type="STRING" id="582692.SAMN05720606_12269"/>
<organism evidence="5 6">
    <name type="scientific">Paenibacillus polysaccharolyticus</name>
    <dbReference type="NCBI Taxonomy" id="582692"/>
    <lineage>
        <taxon>Bacteria</taxon>
        <taxon>Bacillati</taxon>
        <taxon>Bacillota</taxon>
        <taxon>Bacilli</taxon>
        <taxon>Bacillales</taxon>
        <taxon>Paenibacillaceae</taxon>
        <taxon>Paenibacillus</taxon>
    </lineage>
</organism>
<gene>
    <name evidence="5" type="ORF">SAMN05720606_12269</name>
</gene>